<accession>A0ABD0KPL0</accession>
<organism evidence="1 2">
    <name type="scientific">Batillaria attramentaria</name>
    <dbReference type="NCBI Taxonomy" id="370345"/>
    <lineage>
        <taxon>Eukaryota</taxon>
        <taxon>Metazoa</taxon>
        <taxon>Spiralia</taxon>
        <taxon>Lophotrochozoa</taxon>
        <taxon>Mollusca</taxon>
        <taxon>Gastropoda</taxon>
        <taxon>Caenogastropoda</taxon>
        <taxon>Sorbeoconcha</taxon>
        <taxon>Cerithioidea</taxon>
        <taxon>Batillariidae</taxon>
        <taxon>Batillaria</taxon>
    </lineage>
</organism>
<evidence type="ECO:0000313" key="1">
    <source>
        <dbReference type="EMBL" id="KAK7488740.1"/>
    </source>
</evidence>
<gene>
    <name evidence="1" type="ORF">BaRGS_00020037</name>
</gene>
<dbReference type="Proteomes" id="UP001519460">
    <property type="component" value="Unassembled WGS sequence"/>
</dbReference>
<proteinExistence type="predicted"/>
<reference evidence="1 2" key="1">
    <citation type="journal article" date="2023" name="Sci. Data">
        <title>Genome assembly of the Korean intertidal mud-creeper Batillaria attramentaria.</title>
        <authorList>
            <person name="Patra A.K."/>
            <person name="Ho P.T."/>
            <person name="Jun S."/>
            <person name="Lee S.J."/>
            <person name="Kim Y."/>
            <person name="Won Y.J."/>
        </authorList>
    </citation>
    <scope>NUCLEOTIDE SEQUENCE [LARGE SCALE GENOMIC DNA]</scope>
    <source>
        <strain evidence="1">Wonlab-2016</strain>
    </source>
</reference>
<comment type="caution">
    <text evidence="1">The sequence shown here is derived from an EMBL/GenBank/DDBJ whole genome shotgun (WGS) entry which is preliminary data.</text>
</comment>
<evidence type="ECO:0000313" key="2">
    <source>
        <dbReference type="Proteomes" id="UP001519460"/>
    </source>
</evidence>
<protein>
    <submittedName>
        <fullName evidence="1">Uncharacterized protein</fullName>
    </submittedName>
</protein>
<dbReference type="EMBL" id="JACVVK020000147">
    <property type="protein sequence ID" value="KAK7488740.1"/>
    <property type="molecule type" value="Genomic_DNA"/>
</dbReference>
<name>A0ABD0KPL0_9CAEN</name>
<sequence>MTCCLTLAVRILDKTAFRRISSLQSNPADVQHDTCAKFLEALDCRPFFCLNPPLRQVSTQTKHRCPDILSTKGLNPVRPCFREHSIRHYFKCDV</sequence>
<keyword evidence="2" id="KW-1185">Reference proteome</keyword>
<dbReference type="AlphaFoldDB" id="A0ABD0KPL0"/>